<dbReference type="PANTHER" id="PTHR11620">
    <property type="entry name" value="60S RIBOSOMAL PROTEIN L23A"/>
    <property type="match status" value="1"/>
</dbReference>
<keyword evidence="2 4" id="KW-0689">Ribosomal protein</keyword>
<dbReference type="Proteomes" id="UP000700334">
    <property type="component" value="Unassembled WGS sequence"/>
</dbReference>
<dbReference type="OrthoDB" id="275582at2759"/>
<dbReference type="EMBL" id="JAGFMF010011684">
    <property type="protein sequence ID" value="KAG8516173.1"/>
    <property type="molecule type" value="Genomic_DNA"/>
</dbReference>
<protein>
    <submittedName>
        <fullName evidence="4">60S ribosomal protein L23a</fullName>
    </submittedName>
</protein>
<comment type="caution">
    <text evidence="4">The sequence shown here is derived from an EMBL/GenBank/DDBJ whole genome shotgun (WGS) entry which is preliminary data.</text>
</comment>
<dbReference type="GO" id="GO:0003735">
    <property type="term" value="F:structural constituent of ribosome"/>
    <property type="evidence" value="ECO:0007669"/>
    <property type="project" value="InterPro"/>
</dbReference>
<accession>A0A8J6DRZ5</accession>
<proteinExistence type="inferred from homology"/>
<dbReference type="InterPro" id="IPR012678">
    <property type="entry name" value="Ribosomal_uL23/eL15/eS24_sf"/>
</dbReference>
<dbReference type="Gene3D" id="3.30.70.330">
    <property type="match status" value="1"/>
</dbReference>
<gene>
    <name evidence="4" type="ORF">J0S82_015387</name>
</gene>
<dbReference type="InterPro" id="IPR012677">
    <property type="entry name" value="Nucleotide-bd_a/b_plait_sf"/>
</dbReference>
<reference evidence="4" key="1">
    <citation type="journal article" date="2021" name="Evol. Appl.">
        <title>The genome of the Pyrenean desman and the effects of bottlenecks and inbreeding on the genomic landscape of an endangered species.</title>
        <authorList>
            <person name="Escoda L."/>
            <person name="Castresana J."/>
        </authorList>
    </citation>
    <scope>NUCLEOTIDE SEQUENCE</scope>
    <source>
        <strain evidence="4">IBE-C5619</strain>
    </source>
</reference>
<evidence type="ECO:0000256" key="1">
    <source>
        <dbReference type="ARBA" id="ARBA00006700"/>
    </source>
</evidence>
<dbReference type="SUPFAM" id="SSF54189">
    <property type="entry name" value="Ribosomal proteins S24e, L23 and L15e"/>
    <property type="match status" value="1"/>
</dbReference>
<evidence type="ECO:0000256" key="2">
    <source>
        <dbReference type="ARBA" id="ARBA00022980"/>
    </source>
</evidence>
<keyword evidence="5" id="KW-1185">Reference proteome</keyword>
<dbReference type="GO" id="GO:0044391">
    <property type="term" value="C:ribosomal subunit"/>
    <property type="evidence" value="ECO:0007669"/>
    <property type="project" value="UniProtKB-ARBA"/>
</dbReference>
<evidence type="ECO:0000313" key="5">
    <source>
        <dbReference type="Proteomes" id="UP000700334"/>
    </source>
</evidence>
<evidence type="ECO:0000313" key="4">
    <source>
        <dbReference type="EMBL" id="KAG8516173.1"/>
    </source>
</evidence>
<organism evidence="4 5">
    <name type="scientific">Galemys pyrenaicus</name>
    <name type="common">Iberian desman</name>
    <name type="synonym">Pyrenean desman</name>
    <dbReference type="NCBI Taxonomy" id="202257"/>
    <lineage>
        <taxon>Eukaryota</taxon>
        <taxon>Metazoa</taxon>
        <taxon>Chordata</taxon>
        <taxon>Craniata</taxon>
        <taxon>Vertebrata</taxon>
        <taxon>Euteleostomi</taxon>
        <taxon>Mammalia</taxon>
        <taxon>Eutheria</taxon>
        <taxon>Laurasiatheria</taxon>
        <taxon>Eulipotyphla</taxon>
        <taxon>Talpidae</taxon>
        <taxon>Galemys</taxon>
    </lineage>
</organism>
<comment type="similarity">
    <text evidence="1">Belongs to the universal ribosomal protein uL23 family.</text>
</comment>
<evidence type="ECO:0000256" key="3">
    <source>
        <dbReference type="ARBA" id="ARBA00023274"/>
    </source>
</evidence>
<sequence length="94" mass="10410">MSRRKTLLPKAQPKAKAFKAKKEVLKGIHSCKKKSSSFLHTSVKKTTDNNTLGFMVVAKVTKHQIRQPVKNLYGTDMVKVSTLIRPNGVCLTGS</sequence>
<dbReference type="GO" id="GO:0006412">
    <property type="term" value="P:translation"/>
    <property type="evidence" value="ECO:0007669"/>
    <property type="project" value="InterPro"/>
</dbReference>
<name>A0A8J6DRZ5_GALPY</name>
<keyword evidence="3" id="KW-0687">Ribonucleoprotein</keyword>
<dbReference type="AlphaFoldDB" id="A0A8J6DRZ5"/>
<dbReference type="InterPro" id="IPR013025">
    <property type="entry name" value="Ribosomal_uL23-like"/>
</dbReference>